<name>A0A1R1RRN1_9BACI</name>
<evidence type="ECO:0000256" key="4">
    <source>
        <dbReference type="ARBA" id="ARBA00022989"/>
    </source>
</evidence>
<sequence length="173" mass="19188">MELSKHETAPSAGSEYAGIGSRFLASLLDGIILGIPLYIIWAVCATLMIMGDLEVVRILEKNPDYVTNQEFFFVLVGFLKVMGILASISFIVYLLYFTLMESSKWQATLGKKIMGIQVVEAEGERLSFGRAAGRFLARSFLSPILLIGYILAFFTEKRQALHDLLAGTIVIKK</sequence>
<keyword evidence="2" id="KW-1003">Cell membrane</keyword>
<feature type="domain" description="RDD" evidence="7">
    <location>
        <begin position="16"/>
        <end position="167"/>
    </location>
</feature>
<dbReference type="PANTHER" id="PTHR36115">
    <property type="entry name" value="PROLINE-RICH ANTIGEN HOMOLOG-RELATED"/>
    <property type="match status" value="1"/>
</dbReference>
<accession>A0A1R1RRN1</accession>
<evidence type="ECO:0000313" key="8">
    <source>
        <dbReference type="EMBL" id="OMI05201.1"/>
    </source>
</evidence>
<feature type="transmembrane region" description="Helical" evidence="6">
    <location>
        <begin position="31"/>
        <end position="51"/>
    </location>
</feature>
<comment type="subcellular location">
    <subcellularLocation>
        <location evidence="1">Cell membrane</location>
        <topology evidence="1">Multi-pass membrane protein</topology>
    </subcellularLocation>
</comment>
<dbReference type="Pfam" id="PF06271">
    <property type="entry name" value="RDD"/>
    <property type="match status" value="1"/>
</dbReference>
<protein>
    <recommendedName>
        <fullName evidence="7">RDD domain-containing protein</fullName>
    </recommendedName>
</protein>
<proteinExistence type="predicted"/>
<reference evidence="8 9" key="1">
    <citation type="submission" date="2017-01" db="EMBL/GenBank/DDBJ databases">
        <title>Bacillus phylogenomics.</title>
        <authorList>
            <person name="Dunlap C."/>
        </authorList>
    </citation>
    <scope>NUCLEOTIDE SEQUENCE [LARGE SCALE GENOMIC DNA]</scope>
    <source>
        <strain evidence="8 9">NRRL B-41282</strain>
    </source>
</reference>
<dbReference type="EMBL" id="MTJL01000022">
    <property type="protein sequence ID" value="OMI05201.1"/>
    <property type="molecule type" value="Genomic_DNA"/>
</dbReference>
<dbReference type="InterPro" id="IPR051791">
    <property type="entry name" value="Pra-immunoreactive"/>
</dbReference>
<evidence type="ECO:0000259" key="7">
    <source>
        <dbReference type="Pfam" id="PF06271"/>
    </source>
</evidence>
<evidence type="ECO:0000313" key="9">
    <source>
        <dbReference type="Proteomes" id="UP000187367"/>
    </source>
</evidence>
<evidence type="ECO:0000256" key="5">
    <source>
        <dbReference type="ARBA" id="ARBA00023136"/>
    </source>
</evidence>
<accession>A0A1R1QKM7</accession>
<evidence type="ECO:0000256" key="2">
    <source>
        <dbReference type="ARBA" id="ARBA00022475"/>
    </source>
</evidence>
<organism evidence="8 9">
    <name type="scientific">Bacillus swezeyi</name>
    <dbReference type="NCBI Taxonomy" id="1925020"/>
    <lineage>
        <taxon>Bacteria</taxon>
        <taxon>Bacillati</taxon>
        <taxon>Bacillota</taxon>
        <taxon>Bacilli</taxon>
        <taxon>Bacillales</taxon>
        <taxon>Bacillaceae</taxon>
        <taxon>Bacillus</taxon>
    </lineage>
</organism>
<dbReference type="RefSeq" id="WP_076762191.1">
    <property type="nucleotide sequence ID" value="NZ_JARMMH010000013.1"/>
</dbReference>
<dbReference type="Proteomes" id="UP000187367">
    <property type="component" value="Unassembled WGS sequence"/>
</dbReference>
<dbReference type="AlphaFoldDB" id="A0A1R1RRN1"/>
<dbReference type="PANTHER" id="PTHR36115:SF4">
    <property type="entry name" value="MEMBRANE PROTEIN"/>
    <property type="match status" value="1"/>
</dbReference>
<keyword evidence="3 6" id="KW-0812">Transmembrane</keyword>
<dbReference type="GO" id="GO:0005886">
    <property type="term" value="C:plasma membrane"/>
    <property type="evidence" value="ECO:0007669"/>
    <property type="project" value="UniProtKB-SubCell"/>
</dbReference>
<evidence type="ECO:0000256" key="1">
    <source>
        <dbReference type="ARBA" id="ARBA00004651"/>
    </source>
</evidence>
<evidence type="ECO:0000256" key="3">
    <source>
        <dbReference type="ARBA" id="ARBA00022692"/>
    </source>
</evidence>
<keyword evidence="5 6" id="KW-0472">Membrane</keyword>
<keyword evidence="9" id="KW-1185">Reference proteome</keyword>
<evidence type="ECO:0000256" key="6">
    <source>
        <dbReference type="SAM" id="Phobius"/>
    </source>
</evidence>
<dbReference type="OrthoDB" id="9793824at2"/>
<gene>
    <name evidence="8" type="ORF">BW143_11715</name>
</gene>
<comment type="caution">
    <text evidence="8">The sequence shown here is derived from an EMBL/GenBank/DDBJ whole genome shotgun (WGS) entry which is preliminary data.</text>
</comment>
<feature type="transmembrane region" description="Helical" evidence="6">
    <location>
        <begin position="135"/>
        <end position="154"/>
    </location>
</feature>
<feature type="transmembrane region" description="Helical" evidence="6">
    <location>
        <begin position="71"/>
        <end position="96"/>
    </location>
</feature>
<dbReference type="InterPro" id="IPR010432">
    <property type="entry name" value="RDD"/>
</dbReference>
<keyword evidence="4 6" id="KW-1133">Transmembrane helix</keyword>